<evidence type="ECO:0000313" key="3">
    <source>
        <dbReference type="Proteomes" id="UP000461443"/>
    </source>
</evidence>
<sequence length="305" mass="35382">MRAIRNSFSVVIPIYNSASYIDQTLKSIKNSSADFNVEVILVDDKSDDINIIKNILKKYSFAKVIEKKEKTNAAHSRNIGFENSNFEKVFFLDSDDCFTVEYIINRNKLMDTLEYGVYFGGYTTVINSKKMITYRPEYSNGDMRDYLFLNNGDFRTSTVSIDKKFHKGTLFDPLMKKHQDWGLGIRCYDAGEILYYDNSTYMIIHEGRSNQMSASMNIEASKYFINNYLTNNKHLLSFVEVHIIRAICNKDKKALRFFFGILDGMTLRGSKVIKFRMLKFGSKKYLIGLTSPMLVSLRYVKKLLK</sequence>
<dbReference type="RefSeq" id="WP_162365037.1">
    <property type="nucleotide sequence ID" value="NZ_WUBS01000003.1"/>
</dbReference>
<name>A0A845SG26_9GAMM</name>
<dbReference type="EMBL" id="WUBS01000003">
    <property type="protein sequence ID" value="NDL62332.1"/>
    <property type="molecule type" value="Genomic_DNA"/>
</dbReference>
<dbReference type="Proteomes" id="UP000461443">
    <property type="component" value="Unassembled WGS sequence"/>
</dbReference>
<dbReference type="Gene3D" id="3.90.550.10">
    <property type="entry name" value="Spore Coat Polysaccharide Biosynthesis Protein SpsA, Chain A"/>
    <property type="match status" value="1"/>
</dbReference>
<gene>
    <name evidence="2" type="ORF">GRH90_06135</name>
</gene>
<dbReference type="PANTHER" id="PTHR43685:SF2">
    <property type="entry name" value="GLYCOSYLTRANSFERASE 2-LIKE DOMAIN-CONTAINING PROTEIN"/>
    <property type="match status" value="1"/>
</dbReference>
<feature type="domain" description="Glycosyltransferase 2-like" evidence="1">
    <location>
        <begin position="9"/>
        <end position="135"/>
    </location>
</feature>
<evidence type="ECO:0000259" key="1">
    <source>
        <dbReference type="Pfam" id="PF00535"/>
    </source>
</evidence>
<dbReference type="PANTHER" id="PTHR43685">
    <property type="entry name" value="GLYCOSYLTRANSFERASE"/>
    <property type="match status" value="1"/>
</dbReference>
<dbReference type="InterPro" id="IPR050834">
    <property type="entry name" value="Glycosyltransf_2"/>
</dbReference>
<dbReference type="CDD" id="cd00761">
    <property type="entry name" value="Glyco_tranf_GTA_type"/>
    <property type="match status" value="1"/>
</dbReference>
<dbReference type="AlphaFoldDB" id="A0A845SG26"/>
<proteinExistence type="predicted"/>
<dbReference type="InterPro" id="IPR029044">
    <property type="entry name" value="Nucleotide-diphossugar_trans"/>
</dbReference>
<reference evidence="2 3" key="2">
    <citation type="submission" date="2020-02" db="EMBL/GenBank/DDBJ databases">
        <title>The new genus of Enterobacteriales.</title>
        <authorList>
            <person name="Kim I.S."/>
        </authorList>
    </citation>
    <scope>NUCLEOTIDE SEQUENCE [LARGE SCALE GENOMIC DNA]</scope>
    <source>
        <strain evidence="2 3">SAP-6</strain>
    </source>
</reference>
<dbReference type="SUPFAM" id="SSF53448">
    <property type="entry name" value="Nucleotide-diphospho-sugar transferases"/>
    <property type="match status" value="1"/>
</dbReference>
<keyword evidence="3" id="KW-1185">Reference proteome</keyword>
<keyword evidence="2" id="KW-0808">Transferase</keyword>
<dbReference type="Pfam" id="PF00535">
    <property type="entry name" value="Glycos_transf_2"/>
    <property type="match status" value="1"/>
</dbReference>
<comment type="caution">
    <text evidence="2">The sequence shown here is derived from an EMBL/GenBank/DDBJ whole genome shotgun (WGS) entry which is preliminary data.</text>
</comment>
<organism evidence="2 3">
    <name type="scientific">Acerihabitans arboris</name>
    <dbReference type="NCBI Taxonomy" id="2691583"/>
    <lineage>
        <taxon>Bacteria</taxon>
        <taxon>Pseudomonadati</taxon>
        <taxon>Pseudomonadota</taxon>
        <taxon>Gammaproteobacteria</taxon>
        <taxon>Enterobacterales</taxon>
        <taxon>Pectobacteriaceae</taxon>
        <taxon>Acerihabitans</taxon>
    </lineage>
</organism>
<dbReference type="InterPro" id="IPR001173">
    <property type="entry name" value="Glyco_trans_2-like"/>
</dbReference>
<protein>
    <submittedName>
        <fullName evidence="2">Glycosyltransferase</fullName>
    </submittedName>
</protein>
<evidence type="ECO:0000313" key="2">
    <source>
        <dbReference type="EMBL" id="NDL62332.1"/>
    </source>
</evidence>
<dbReference type="GO" id="GO:0016740">
    <property type="term" value="F:transferase activity"/>
    <property type="evidence" value="ECO:0007669"/>
    <property type="project" value="UniProtKB-KW"/>
</dbReference>
<accession>A0A845SG26</accession>
<reference evidence="2 3" key="1">
    <citation type="submission" date="2019-12" db="EMBL/GenBank/DDBJ databases">
        <authorList>
            <person name="Lee S.D."/>
        </authorList>
    </citation>
    <scope>NUCLEOTIDE SEQUENCE [LARGE SCALE GENOMIC DNA]</scope>
    <source>
        <strain evidence="2 3">SAP-6</strain>
    </source>
</reference>